<evidence type="ECO:0000313" key="2">
    <source>
        <dbReference type="EMBL" id="PWN39180.1"/>
    </source>
</evidence>
<proteinExistence type="predicted"/>
<dbReference type="RefSeq" id="XP_025366340.1">
    <property type="nucleotide sequence ID" value="XM_025516642.1"/>
</dbReference>
<gene>
    <name evidence="2" type="ORF">IE81DRAFT_353059</name>
</gene>
<keyword evidence="3" id="KW-1185">Reference proteome</keyword>
<dbReference type="OrthoDB" id="10350426at2759"/>
<feature type="region of interest" description="Disordered" evidence="1">
    <location>
        <begin position="1"/>
        <end position="33"/>
    </location>
</feature>
<dbReference type="InParanoid" id="A0A316VPD1"/>
<dbReference type="GeneID" id="37038512"/>
<organism evidence="2 3">
    <name type="scientific">Ceraceosorus guamensis</name>
    <dbReference type="NCBI Taxonomy" id="1522189"/>
    <lineage>
        <taxon>Eukaryota</taxon>
        <taxon>Fungi</taxon>
        <taxon>Dikarya</taxon>
        <taxon>Basidiomycota</taxon>
        <taxon>Ustilaginomycotina</taxon>
        <taxon>Exobasidiomycetes</taxon>
        <taxon>Ceraceosorales</taxon>
        <taxon>Ceraceosoraceae</taxon>
        <taxon>Ceraceosorus</taxon>
    </lineage>
</organism>
<evidence type="ECO:0000256" key="1">
    <source>
        <dbReference type="SAM" id="MobiDB-lite"/>
    </source>
</evidence>
<sequence>MADPQEGFVVPPEGPFGATPNAGTNPAGVEPPRVDDLEARMNQMVINNAEALNIAKNTATAVEQLAASLAQQPGTTNKYLTEFLAALTNKPTPTNDEGDVKMADAKLPRGIPTNPPTTAGKPIEEVIQSINTLAVTSLLPAPQLAKFKGDETSIRLEDWIVQAQDLAKRTRLVGLGFRVRVRV</sequence>
<name>A0A316VPD1_9BASI</name>
<reference evidence="2 3" key="1">
    <citation type="journal article" date="2018" name="Mol. Biol. Evol.">
        <title>Broad Genomic Sampling Reveals a Smut Pathogenic Ancestry of the Fungal Clade Ustilaginomycotina.</title>
        <authorList>
            <person name="Kijpornyongpan T."/>
            <person name="Mondo S.J."/>
            <person name="Barry K."/>
            <person name="Sandor L."/>
            <person name="Lee J."/>
            <person name="Lipzen A."/>
            <person name="Pangilinan J."/>
            <person name="LaButti K."/>
            <person name="Hainaut M."/>
            <person name="Henrissat B."/>
            <person name="Grigoriev I.V."/>
            <person name="Spatafora J.W."/>
            <person name="Aime M.C."/>
        </authorList>
    </citation>
    <scope>NUCLEOTIDE SEQUENCE [LARGE SCALE GENOMIC DNA]</scope>
    <source>
        <strain evidence="2 3">MCA 4658</strain>
    </source>
</reference>
<dbReference type="EMBL" id="KZ819487">
    <property type="protein sequence ID" value="PWN39180.1"/>
    <property type="molecule type" value="Genomic_DNA"/>
</dbReference>
<accession>A0A316VPD1</accession>
<protein>
    <submittedName>
        <fullName evidence="2">Uncharacterized protein</fullName>
    </submittedName>
</protein>
<evidence type="ECO:0000313" key="3">
    <source>
        <dbReference type="Proteomes" id="UP000245783"/>
    </source>
</evidence>
<dbReference type="AlphaFoldDB" id="A0A316VPD1"/>
<dbReference type="Proteomes" id="UP000245783">
    <property type="component" value="Unassembled WGS sequence"/>
</dbReference>